<evidence type="ECO:0000256" key="3">
    <source>
        <dbReference type="ARBA" id="ARBA00012972"/>
    </source>
</evidence>
<gene>
    <name evidence="6" type="ORF">D6851_00770</name>
</gene>
<accession>A0A420EQY3</accession>
<dbReference type="SUPFAM" id="SSF48256">
    <property type="entry name" value="Citrate synthase"/>
    <property type="match status" value="1"/>
</dbReference>
<dbReference type="GO" id="GO:0005975">
    <property type="term" value="P:carbohydrate metabolic process"/>
    <property type="evidence" value="ECO:0007669"/>
    <property type="project" value="TreeGrafter"/>
</dbReference>
<dbReference type="InterPro" id="IPR016143">
    <property type="entry name" value="Citrate_synth-like_sm_a-sub"/>
</dbReference>
<keyword evidence="7" id="KW-1185">Reference proteome</keyword>
<dbReference type="EC" id="2.3.3.16" evidence="3"/>
<dbReference type="PANTHER" id="PTHR11739:SF4">
    <property type="entry name" value="CITRATE SYNTHASE, PEROXISOMAL"/>
    <property type="match status" value="1"/>
</dbReference>
<dbReference type="GO" id="GO:0006099">
    <property type="term" value="P:tricarboxylic acid cycle"/>
    <property type="evidence" value="ECO:0007669"/>
    <property type="project" value="UniProtKB-UniPathway"/>
</dbReference>
<evidence type="ECO:0000256" key="1">
    <source>
        <dbReference type="ARBA" id="ARBA00004751"/>
    </source>
</evidence>
<comment type="caution">
    <text evidence="6">The sequence shown here is derived from an EMBL/GenBank/DDBJ whole genome shotgun (WGS) entry which is preliminary data.</text>
</comment>
<dbReference type="InterPro" id="IPR036969">
    <property type="entry name" value="Citrate_synthase_sf"/>
</dbReference>
<keyword evidence="4 5" id="KW-0808">Transferase</keyword>
<dbReference type="GO" id="GO:0016829">
    <property type="term" value="F:lyase activity"/>
    <property type="evidence" value="ECO:0007669"/>
    <property type="project" value="UniProtKB-KW"/>
</dbReference>
<dbReference type="Gene3D" id="1.10.580.10">
    <property type="entry name" value="Citrate Synthase, domain 1"/>
    <property type="match status" value="1"/>
</dbReference>
<evidence type="ECO:0000313" key="6">
    <source>
        <dbReference type="EMBL" id="RKF23071.1"/>
    </source>
</evidence>
<protein>
    <recommendedName>
        <fullName evidence="3">citrate synthase (unknown stereospecificity)</fullName>
        <ecNumber evidence="3">2.3.3.16</ecNumber>
    </recommendedName>
</protein>
<dbReference type="AlphaFoldDB" id="A0A420EQY3"/>
<dbReference type="InterPro" id="IPR016142">
    <property type="entry name" value="Citrate_synth-like_lrg_a-sub"/>
</dbReference>
<dbReference type="Pfam" id="PF00285">
    <property type="entry name" value="Citrate_synt"/>
    <property type="match status" value="1"/>
</dbReference>
<dbReference type="RefSeq" id="WP_120322975.1">
    <property type="nucleotide sequence ID" value="NZ_RAPF01000001.1"/>
</dbReference>
<proteinExistence type="inferred from homology"/>
<dbReference type="Gene3D" id="1.10.230.10">
    <property type="entry name" value="Cytochrome P450-Terp, domain 2"/>
    <property type="match status" value="1"/>
</dbReference>
<comment type="pathway">
    <text evidence="1">Carbohydrate metabolism; tricarboxylic acid cycle; isocitrate from oxaloacetate: step 1/2.</text>
</comment>
<evidence type="ECO:0000313" key="7">
    <source>
        <dbReference type="Proteomes" id="UP000284395"/>
    </source>
</evidence>
<dbReference type="InterPro" id="IPR002020">
    <property type="entry name" value="Citrate_synthase"/>
</dbReference>
<dbReference type="InterPro" id="IPR019810">
    <property type="entry name" value="Citrate_synthase_AS"/>
</dbReference>
<dbReference type="UniPathway" id="UPA00223">
    <property type="reaction ID" value="UER00717"/>
</dbReference>
<dbReference type="PROSITE" id="PS00480">
    <property type="entry name" value="CITRATE_SYNTHASE"/>
    <property type="match status" value="1"/>
</dbReference>
<dbReference type="PANTHER" id="PTHR11739">
    <property type="entry name" value="CITRATE SYNTHASE"/>
    <property type="match status" value="1"/>
</dbReference>
<name>A0A420EQY3_9SPHN</name>
<organism evidence="6 7">
    <name type="scientific">Altericroceibacterium spongiae</name>
    <dbReference type="NCBI Taxonomy" id="2320269"/>
    <lineage>
        <taxon>Bacteria</taxon>
        <taxon>Pseudomonadati</taxon>
        <taxon>Pseudomonadota</taxon>
        <taxon>Alphaproteobacteria</taxon>
        <taxon>Sphingomonadales</taxon>
        <taxon>Erythrobacteraceae</taxon>
        <taxon>Altericroceibacterium</taxon>
    </lineage>
</organism>
<dbReference type="OrthoDB" id="9759263at2"/>
<comment type="similarity">
    <text evidence="2 5">Belongs to the citrate synthase family.</text>
</comment>
<dbReference type="EMBL" id="RAPF01000001">
    <property type="protein sequence ID" value="RKF23071.1"/>
    <property type="molecule type" value="Genomic_DNA"/>
</dbReference>
<dbReference type="NCBIfam" id="NF004868">
    <property type="entry name" value="PRK06224.1-5"/>
    <property type="match status" value="1"/>
</dbReference>
<reference evidence="6 7" key="1">
    <citation type="submission" date="2018-09" db="EMBL/GenBank/DDBJ databases">
        <title>Altererythrobacter spongiae sp. nov., isolated from a marine sponge.</title>
        <authorList>
            <person name="Zhuang L."/>
            <person name="Luo L."/>
        </authorList>
    </citation>
    <scope>NUCLEOTIDE SEQUENCE [LARGE SCALE GENOMIC DNA]</scope>
    <source>
        <strain evidence="6 7">HN-Y73</strain>
    </source>
</reference>
<dbReference type="Proteomes" id="UP000284395">
    <property type="component" value="Unassembled WGS sequence"/>
</dbReference>
<dbReference type="GO" id="GO:0036440">
    <property type="term" value="F:citrate synthase activity"/>
    <property type="evidence" value="ECO:0007669"/>
    <property type="project" value="UniProtKB-EC"/>
</dbReference>
<keyword evidence="6" id="KW-0456">Lyase</keyword>
<sequence>MIRSEIGHTTPTDITLRDTNLATEIIGKRDFVETWVYSALGRWPTDEEKAVLNAILVISLDHGLMPSVLATRLTLLGAPENVAGAVASGLLGAGSRFLGPSATVTTRFGEWTKDLEGDSPAEAFEAKVDTILEEQAQTRKIIPGYGHPIHKHGDPRVAALREVAKQNGFYRKGWRLADALQERLAGREKPWPMNAAGGVGVTVFDMQLDSDFAAGLSLVARCAGLMSHIMEERKNPIAQEVWQMAALQDERVDYGHKK</sequence>
<evidence type="ECO:0000256" key="4">
    <source>
        <dbReference type="ARBA" id="ARBA00022679"/>
    </source>
</evidence>
<evidence type="ECO:0000256" key="5">
    <source>
        <dbReference type="RuleBase" id="RU003406"/>
    </source>
</evidence>
<dbReference type="CDD" id="cd06100">
    <property type="entry name" value="CCL_ACL-C"/>
    <property type="match status" value="1"/>
</dbReference>
<evidence type="ECO:0000256" key="2">
    <source>
        <dbReference type="ARBA" id="ARBA00010566"/>
    </source>
</evidence>
<dbReference type="GO" id="GO:0005829">
    <property type="term" value="C:cytosol"/>
    <property type="evidence" value="ECO:0007669"/>
    <property type="project" value="TreeGrafter"/>
</dbReference>